<dbReference type="InterPro" id="IPR013022">
    <property type="entry name" value="Xyl_isomerase-like_TIM-brl"/>
</dbReference>
<dbReference type="Proteomes" id="UP000178606">
    <property type="component" value="Unassembled WGS sequence"/>
</dbReference>
<dbReference type="InterPro" id="IPR036237">
    <property type="entry name" value="Xyl_isomerase-like_sf"/>
</dbReference>
<evidence type="ECO:0000259" key="1">
    <source>
        <dbReference type="Pfam" id="PF01261"/>
    </source>
</evidence>
<gene>
    <name evidence="2" type="ORF">A3F84_17335</name>
</gene>
<dbReference type="SUPFAM" id="SSF51658">
    <property type="entry name" value="Xylose isomerase-like"/>
    <property type="match status" value="1"/>
</dbReference>
<evidence type="ECO:0000313" key="2">
    <source>
        <dbReference type="EMBL" id="OGG45971.1"/>
    </source>
</evidence>
<comment type="caution">
    <text evidence="2">The sequence shown here is derived from an EMBL/GenBank/DDBJ whole genome shotgun (WGS) entry which is preliminary data.</text>
</comment>
<feature type="domain" description="Xylose isomerase-like TIM barrel" evidence="1">
    <location>
        <begin position="25"/>
        <end position="259"/>
    </location>
</feature>
<proteinExistence type="predicted"/>
<dbReference type="PANTHER" id="PTHR12110">
    <property type="entry name" value="HYDROXYPYRUVATE ISOMERASE"/>
    <property type="match status" value="1"/>
</dbReference>
<dbReference type="Gene3D" id="3.20.20.150">
    <property type="entry name" value="Divalent-metal-dependent TIM barrel enzymes"/>
    <property type="match status" value="1"/>
</dbReference>
<dbReference type="AlphaFoldDB" id="A0A1F6CAC1"/>
<dbReference type="Pfam" id="PF01261">
    <property type="entry name" value="AP_endonuc_2"/>
    <property type="match status" value="1"/>
</dbReference>
<evidence type="ECO:0000313" key="3">
    <source>
        <dbReference type="Proteomes" id="UP000178606"/>
    </source>
</evidence>
<accession>A0A1F6CAC1</accession>
<reference evidence="2 3" key="1">
    <citation type="journal article" date="2016" name="Nat. Commun.">
        <title>Thousands of microbial genomes shed light on interconnected biogeochemical processes in an aquifer system.</title>
        <authorList>
            <person name="Anantharaman K."/>
            <person name="Brown C.T."/>
            <person name="Hug L.A."/>
            <person name="Sharon I."/>
            <person name="Castelle C.J."/>
            <person name="Probst A.J."/>
            <person name="Thomas B.C."/>
            <person name="Singh A."/>
            <person name="Wilkins M.J."/>
            <person name="Karaoz U."/>
            <person name="Brodie E.L."/>
            <person name="Williams K.H."/>
            <person name="Hubbard S.S."/>
            <person name="Banfield J.F."/>
        </authorList>
    </citation>
    <scope>NUCLEOTIDE SEQUENCE [LARGE SCALE GENOMIC DNA]</scope>
    <source>
        <strain evidence="3">RIFCSPLOWO2_12_FULL_64_10</strain>
    </source>
</reference>
<name>A0A1F6CAC1_HANXR</name>
<protein>
    <recommendedName>
        <fullName evidence="1">Xylose isomerase-like TIM barrel domain-containing protein</fullName>
    </recommendedName>
</protein>
<sequence>MPIDFSRIGGSTISYRALPLKDALERLSRHGFKTVDIGIIPRFCPHYDPLTATDDLRRGIADCVAMNGLTVTALNTGPGVFNAPGADVATTYKAASENFALAKALGCRIVTIQNGGGTAVPQAEWMESARKVAYHLRELTRTAHGMGLALSVEVPHHGTLASDARQASDLLDLIGEGATCTFDTSHIQAGGQTIRQGLALLGDRIDHVHLRDARGEDIHVTPGDGDVPFEHLFAWLEERRYAGGIALEILPSGDRSPDEVAPEVERGRAHIRKALSVRVNSK</sequence>
<dbReference type="EMBL" id="MFKF01000351">
    <property type="protein sequence ID" value="OGG45971.1"/>
    <property type="molecule type" value="Genomic_DNA"/>
</dbReference>
<organism evidence="2 3">
    <name type="scientific">Handelsmanbacteria sp. (strain RIFCSPLOWO2_12_FULL_64_10)</name>
    <dbReference type="NCBI Taxonomy" id="1817868"/>
    <lineage>
        <taxon>Bacteria</taxon>
        <taxon>Candidatus Handelsmaniibacteriota</taxon>
    </lineage>
</organism>
<dbReference type="InterPro" id="IPR050312">
    <property type="entry name" value="IolE/XylAMocC-like"/>
</dbReference>